<dbReference type="OrthoDB" id="276546at2759"/>
<evidence type="ECO:0000313" key="2">
    <source>
        <dbReference type="EMBL" id="KAF7304357.1"/>
    </source>
</evidence>
<dbReference type="GO" id="GO:0016491">
    <property type="term" value="F:oxidoreductase activity"/>
    <property type="evidence" value="ECO:0007669"/>
    <property type="project" value="InterPro"/>
</dbReference>
<proteinExistence type="predicted"/>
<dbReference type="InterPro" id="IPR045247">
    <property type="entry name" value="Oye-like"/>
</dbReference>
<comment type="caution">
    <text evidence="2">The sequence shown here is derived from an EMBL/GenBank/DDBJ whole genome shotgun (WGS) entry which is preliminary data.</text>
</comment>
<evidence type="ECO:0000313" key="3">
    <source>
        <dbReference type="Proteomes" id="UP000613580"/>
    </source>
</evidence>
<sequence>MSALFTPLKLGTIVIPNRIGMAALTRNRATGTIPTDVMREHYLQRAQGGAGLIVTDAVLVSRQGTEWQDAPGLWDQAQVEGWKKIVDAVHGAGSKIYAQLWHTGRVSHPEAPQQILAGVPVYAPSAISARGGKFRFIPGAPGYVTPTELPDPKTVVALFKEAAVNAKKAGFDGIEFHGANGYLIHQFLDSSSNHRTDEYGGSVENRARFVLELIAAVQDVFGPDVAIKLSPCGGYNDMGMPLSETIATFGYLLAQIDALPTPLSYVCLALYNPYLDIELEGTMRGTTHDVLQTYKGYFKSKPRRTKLFLNSGIQPDQAETFVGDGEGDVAGIFFGLAWIAHPDLAKRIQANKPIDNAVDLTKLYGAPGVDPNLGYNDYKAAV</sequence>
<dbReference type="Pfam" id="PF00724">
    <property type="entry name" value="Oxidored_FMN"/>
    <property type="match status" value="1"/>
</dbReference>
<dbReference type="PANTHER" id="PTHR22893:SF91">
    <property type="entry name" value="NADPH DEHYDROGENASE 2-RELATED"/>
    <property type="match status" value="1"/>
</dbReference>
<dbReference type="Gene3D" id="3.20.20.70">
    <property type="entry name" value="Aldolase class I"/>
    <property type="match status" value="1"/>
</dbReference>
<organism evidence="2 3">
    <name type="scientific">Mycena chlorophos</name>
    <name type="common">Agaric fungus</name>
    <name type="synonym">Agaricus chlorophos</name>
    <dbReference type="NCBI Taxonomy" id="658473"/>
    <lineage>
        <taxon>Eukaryota</taxon>
        <taxon>Fungi</taxon>
        <taxon>Dikarya</taxon>
        <taxon>Basidiomycota</taxon>
        <taxon>Agaricomycotina</taxon>
        <taxon>Agaricomycetes</taxon>
        <taxon>Agaricomycetidae</taxon>
        <taxon>Agaricales</taxon>
        <taxon>Marasmiineae</taxon>
        <taxon>Mycenaceae</taxon>
        <taxon>Mycena</taxon>
    </lineage>
</organism>
<accession>A0A8H6ST08</accession>
<reference evidence="2" key="1">
    <citation type="submission" date="2020-05" db="EMBL/GenBank/DDBJ databases">
        <title>Mycena genomes resolve the evolution of fungal bioluminescence.</title>
        <authorList>
            <person name="Tsai I.J."/>
        </authorList>
    </citation>
    <scope>NUCLEOTIDE SEQUENCE</scope>
    <source>
        <strain evidence="2">110903Hualien_Pintung</strain>
    </source>
</reference>
<keyword evidence="3" id="KW-1185">Reference proteome</keyword>
<dbReference type="CDD" id="cd02933">
    <property type="entry name" value="OYE_like_FMN"/>
    <property type="match status" value="1"/>
</dbReference>
<dbReference type="Proteomes" id="UP000613580">
    <property type="component" value="Unassembled WGS sequence"/>
</dbReference>
<evidence type="ECO:0000259" key="1">
    <source>
        <dbReference type="Pfam" id="PF00724"/>
    </source>
</evidence>
<name>A0A8H6ST08_MYCCL</name>
<gene>
    <name evidence="2" type="ORF">HMN09_00837700</name>
</gene>
<feature type="domain" description="NADH:flavin oxidoreductase/NADH oxidase N-terminal" evidence="1">
    <location>
        <begin position="4"/>
        <end position="353"/>
    </location>
</feature>
<dbReference type="AlphaFoldDB" id="A0A8H6ST08"/>
<dbReference type="InterPro" id="IPR001155">
    <property type="entry name" value="OxRdtase_FMN_N"/>
</dbReference>
<dbReference type="SUPFAM" id="SSF51395">
    <property type="entry name" value="FMN-linked oxidoreductases"/>
    <property type="match status" value="1"/>
</dbReference>
<dbReference type="PANTHER" id="PTHR22893">
    <property type="entry name" value="NADH OXIDOREDUCTASE-RELATED"/>
    <property type="match status" value="1"/>
</dbReference>
<dbReference type="InterPro" id="IPR013785">
    <property type="entry name" value="Aldolase_TIM"/>
</dbReference>
<dbReference type="EMBL" id="JACAZE010000011">
    <property type="protein sequence ID" value="KAF7304357.1"/>
    <property type="molecule type" value="Genomic_DNA"/>
</dbReference>
<protein>
    <recommendedName>
        <fullName evidence="1">NADH:flavin oxidoreductase/NADH oxidase N-terminal domain-containing protein</fullName>
    </recommendedName>
</protein>
<dbReference type="GO" id="GO:0010181">
    <property type="term" value="F:FMN binding"/>
    <property type="evidence" value="ECO:0007669"/>
    <property type="project" value="InterPro"/>
</dbReference>